<sequence length="51" mass="5642">MPRVEALGQVGEVRPQKGEVAMLCGESVLVIERVQYDELACQLVTEAIRLN</sequence>
<name>A0A382DED6_9ZZZZ</name>
<dbReference type="AlphaFoldDB" id="A0A382DED6"/>
<evidence type="ECO:0000313" key="1">
    <source>
        <dbReference type="EMBL" id="SVB36003.1"/>
    </source>
</evidence>
<protein>
    <submittedName>
        <fullName evidence="1">Uncharacterized protein</fullName>
    </submittedName>
</protein>
<gene>
    <name evidence="1" type="ORF">METZ01_LOCUS188857</name>
</gene>
<proteinExistence type="predicted"/>
<dbReference type="EMBL" id="UINC01038664">
    <property type="protein sequence ID" value="SVB36003.1"/>
    <property type="molecule type" value="Genomic_DNA"/>
</dbReference>
<accession>A0A382DED6</accession>
<reference evidence="1" key="1">
    <citation type="submission" date="2018-05" db="EMBL/GenBank/DDBJ databases">
        <authorList>
            <person name="Lanie J.A."/>
            <person name="Ng W.-L."/>
            <person name="Kazmierczak K.M."/>
            <person name="Andrzejewski T.M."/>
            <person name="Davidsen T.M."/>
            <person name="Wayne K.J."/>
            <person name="Tettelin H."/>
            <person name="Glass J.I."/>
            <person name="Rusch D."/>
            <person name="Podicherti R."/>
            <person name="Tsui H.-C.T."/>
            <person name="Winkler M.E."/>
        </authorList>
    </citation>
    <scope>NUCLEOTIDE SEQUENCE</scope>
</reference>
<organism evidence="1">
    <name type="scientific">marine metagenome</name>
    <dbReference type="NCBI Taxonomy" id="408172"/>
    <lineage>
        <taxon>unclassified sequences</taxon>
        <taxon>metagenomes</taxon>
        <taxon>ecological metagenomes</taxon>
    </lineage>
</organism>